<name>A0A6G1X4N1_9BACI</name>
<dbReference type="Proteomes" id="UP000480185">
    <property type="component" value="Unassembled WGS sequence"/>
</dbReference>
<sequence>MVLDESNQLDEKIEVDGLSFQVNSFTKSQVGDPLIIDYKPNYGFVIKNNNEVFAHGVKLQNRQNNG</sequence>
<evidence type="ECO:0000313" key="2">
    <source>
        <dbReference type="Proteomes" id="UP000480185"/>
    </source>
</evidence>
<organism evidence="1 2">
    <name type="scientific">Salinibacillus xinjiangensis</name>
    <dbReference type="NCBI Taxonomy" id="1229268"/>
    <lineage>
        <taxon>Bacteria</taxon>
        <taxon>Bacillati</taxon>
        <taxon>Bacillota</taxon>
        <taxon>Bacilli</taxon>
        <taxon>Bacillales</taxon>
        <taxon>Bacillaceae</taxon>
        <taxon>Salinibacillus</taxon>
    </lineage>
</organism>
<dbReference type="EMBL" id="WJNH01000003">
    <property type="protein sequence ID" value="MRG85856.1"/>
    <property type="molecule type" value="Genomic_DNA"/>
</dbReference>
<comment type="caution">
    <text evidence="1">The sequence shown here is derived from an EMBL/GenBank/DDBJ whole genome shotgun (WGS) entry which is preliminary data.</text>
</comment>
<protein>
    <submittedName>
        <fullName evidence="1">Uncharacterized protein</fullName>
    </submittedName>
</protein>
<gene>
    <name evidence="1" type="ORF">GH754_05835</name>
</gene>
<accession>A0A6G1X4N1</accession>
<keyword evidence="2" id="KW-1185">Reference proteome</keyword>
<dbReference type="AlphaFoldDB" id="A0A6G1X4N1"/>
<evidence type="ECO:0000313" key="1">
    <source>
        <dbReference type="EMBL" id="MRG85856.1"/>
    </source>
</evidence>
<proteinExistence type="predicted"/>
<reference evidence="1 2" key="1">
    <citation type="submission" date="2019-11" db="EMBL/GenBank/DDBJ databases">
        <authorList>
            <person name="Li J."/>
        </authorList>
    </citation>
    <scope>NUCLEOTIDE SEQUENCE [LARGE SCALE GENOMIC DNA]</scope>
    <source>
        <strain evidence="1 2">J4</strain>
    </source>
</reference>